<keyword evidence="14" id="KW-0732">Signal</keyword>
<dbReference type="GO" id="GO:0005788">
    <property type="term" value="C:endoplasmic reticulum lumen"/>
    <property type="evidence" value="ECO:0007669"/>
    <property type="project" value="UniProtKB-SubCell"/>
</dbReference>
<dbReference type="PANTHER" id="PTHR10869">
    <property type="entry name" value="PROLYL 4-HYDROXYLASE ALPHA SUBUNIT"/>
    <property type="match status" value="1"/>
</dbReference>
<accession>A0A6I8V4L3</accession>
<dbReference type="InParanoid" id="A0A6I8V4L3"/>
<comment type="function">
    <text evidence="2">Catalyzes the post-translational formation of 4-hydroxyproline in -Xaa-Pro-Gly- sequences in collagens and other proteins.</text>
</comment>
<evidence type="ECO:0000256" key="14">
    <source>
        <dbReference type="SAM" id="SignalP"/>
    </source>
</evidence>
<evidence type="ECO:0000256" key="5">
    <source>
        <dbReference type="ARBA" id="ARBA00012269"/>
    </source>
</evidence>
<proteinExistence type="inferred from homology"/>
<evidence type="ECO:0000256" key="12">
    <source>
        <dbReference type="ARBA" id="ARBA00023180"/>
    </source>
</evidence>
<dbReference type="AlphaFoldDB" id="A0A6I8V4L3"/>
<keyword evidence="9" id="KW-0223">Dioxygenase</keyword>
<keyword evidence="8" id="KW-0847">Vitamin C</keyword>
<protein>
    <recommendedName>
        <fullName evidence="5">procollagen-proline 4-dioxygenase</fullName>
        <ecNumber evidence="5">1.14.11.2</ecNumber>
    </recommendedName>
</protein>
<keyword evidence="10" id="KW-0560">Oxidoreductase</keyword>
<dbReference type="KEGG" id="dpo:6898680"/>
<dbReference type="PROSITE" id="PS51471">
    <property type="entry name" value="FE2OG_OXY"/>
    <property type="match status" value="1"/>
</dbReference>
<evidence type="ECO:0000256" key="9">
    <source>
        <dbReference type="ARBA" id="ARBA00022964"/>
    </source>
</evidence>
<dbReference type="Pfam" id="PF13640">
    <property type="entry name" value="2OG-FeII_Oxy_3"/>
    <property type="match status" value="1"/>
</dbReference>
<gene>
    <name evidence="17" type="primary">LOC6898680</name>
</gene>
<dbReference type="InterPro" id="IPR044862">
    <property type="entry name" value="Pro_4_hyd_alph_FE2OG_OXY"/>
</dbReference>
<dbReference type="Gene3D" id="2.60.120.620">
    <property type="entry name" value="q2cbj1_9rhob like domain"/>
    <property type="match status" value="1"/>
</dbReference>
<dbReference type="InterPro" id="IPR005123">
    <property type="entry name" value="Oxoglu/Fe-dep_dioxygenase_dom"/>
</dbReference>
<evidence type="ECO:0000259" key="15">
    <source>
        <dbReference type="PROSITE" id="PS51471"/>
    </source>
</evidence>
<dbReference type="PANTHER" id="PTHR10869:SF244">
    <property type="entry name" value="PROLYL 4-HYDROXYLASE SUBUNIT ALPHA-2"/>
    <property type="match status" value="1"/>
</dbReference>
<keyword evidence="7" id="KW-0256">Endoplasmic reticulum</keyword>
<evidence type="ECO:0000256" key="11">
    <source>
        <dbReference type="ARBA" id="ARBA00023004"/>
    </source>
</evidence>
<feature type="chain" id="PRO_5026079669" description="procollagen-proline 4-dioxygenase" evidence="14">
    <location>
        <begin position="20"/>
        <end position="519"/>
    </location>
</feature>
<keyword evidence="13" id="KW-0175">Coiled coil</keyword>
<keyword evidence="11" id="KW-0408">Iron</keyword>
<comment type="subcellular location">
    <subcellularLocation>
        <location evidence="3">Endoplasmic reticulum lumen</location>
    </subcellularLocation>
</comment>
<feature type="domain" description="Fe2OG dioxygenase" evidence="15">
    <location>
        <begin position="401"/>
        <end position="506"/>
    </location>
</feature>
<evidence type="ECO:0000256" key="3">
    <source>
        <dbReference type="ARBA" id="ARBA00004319"/>
    </source>
</evidence>
<dbReference type="Pfam" id="PF08336">
    <property type="entry name" value="P4Ha_N"/>
    <property type="match status" value="1"/>
</dbReference>
<dbReference type="Proteomes" id="UP000001819">
    <property type="component" value="Chromosome 3"/>
</dbReference>
<evidence type="ECO:0000256" key="2">
    <source>
        <dbReference type="ARBA" id="ARBA00002035"/>
    </source>
</evidence>
<name>A0A6I8V4L3_DROPS</name>
<evidence type="ECO:0000256" key="6">
    <source>
        <dbReference type="ARBA" id="ARBA00022723"/>
    </source>
</evidence>
<evidence type="ECO:0000256" key="4">
    <source>
        <dbReference type="ARBA" id="ARBA00006511"/>
    </source>
</evidence>
<comment type="cofactor">
    <cofactor evidence="1">
        <name>L-ascorbate</name>
        <dbReference type="ChEBI" id="CHEBI:38290"/>
    </cofactor>
</comment>
<keyword evidence="12" id="KW-0325">Glycoprotein</keyword>
<dbReference type="GO" id="GO:0004656">
    <property type="term" value="F:procollagen-proline 4-dioxygenase activity"/>
    <property type="evidence" value="ECO:0007669"/>
    <property type="project" value="UniProtKB-EC"/>
</dbReference>
<evidence type="ECO:0000313" key="17">
    <source>
        <dbReference type="RefSeq" id="XP_002138685.4"/>
    </source>
</evidence>
<dbReference type="Gene3D" id="1.25.40.10">
    <property type="entry name" value="Tetratricopeptide repeat domain"/>
    <property type="match status" value="1"/>
</dbReference>
<dbReference type="Gene3D" id="6.10.140.1460">
    <property type="match status" value="1"/>
</dbReference>
<dbReference type="GO" id="GO:0031418">
    <property type="term" value="F:L-ascorbic acid binding"/>
    <property type="evidence" value="ECO:0007669"/>
    <property type="project" value="UniProtKB-KW"/>
</dbReference>
<dbReference type="GO" id="GO:0005506">
    <property type="term" value="F:iron ion binding"/>
    <property type="evidence" value="ECO:0007669"/>
    <property type="project" value="InterPro"/>
</dbReference>
<reference evidence="17" key="2">
    <citation type="submission" date="2025-08" db="UniProtKB">
        <authorList>
            <consortium name="RefSeq"/>
        </authorList>
    </citation>
    <scope>IDENTIFICATION</scope>
    <source>
        <strain evidence="17">MV-25-SWS-2005</strain>
        <tissue evidence="17">Whole body</tissue>
    </source>
</reference>
<feature type="signal peptide" evidence="14">
    <location>
        <begin position="1"/>
        <end position="19"/>
    </location>
</feature>
<dbReference type="RefSeq" id="XP_002138685.4">
    <property type="nucleotide sequence ID" value="XM_002138649.4"/>
</dbReference>
<keyword evidence="6" id="KW-0479">Metal-binding</keyword>
<feature type="coiled-coil region" evidence="13">
    <location>
        <begin position="55"/>
        <end position="82"/>
    </location>
</feature>
<evidence type="ECO:0000256" key="1">
    <source>
        <dbReference type="ARBA" id="ARBA00001961"/>
    </source>
</evidence>
<dbReference type="SMART" id="SM00702">
    <property type="entry name" value="P4Hc"/>
    <property type="match status" value="1"/>
</dbReference>
<organism evidence="16 17">
    <name type="scientific">Drosophila pseudoobscura pseudoobscura</name>
    <name type="common">Fruit fly</name>
    <dbReference type="NCBI Taxonomy" id="46245"/>
    <lineage>
        <taxon>Eukaryota</taxon>
        <taxon>Metazoa</taxon>
        <taxon>Ecdysozoa</taxon>
        <taxon>Arthropoda</taxon>
        <taxon>Hexapoda</taxon>
        <taxon>Insecta</taxon>
        <taxon>Pterygota</taxon>
        <taxon>Neoptera</taxon>
        <taxon>Endopterygota</taxon>
        <taxon>Diptera</taxon>
        <taxon>Brachycera</taxon>
        <taxon>Muscomorpha</taxon>
        <taxon>Ephydroidea</taxon>
        <taxon>Drosophilidae</taxon>
        <taxon>Drosophila</taxon>
        <taxon>Sophophora</taxon>
    </lineage>
</organism>
<reference evidence="16" key="1">
    <citation type="submission" date="2024-06" db="UniProtKB">
        <authorList>
            <consortium name="RefSeq"/>
        </authorList>
    </citation>
    <scope>NUCLEOTIDE SEQUENCE [LARGE SCALE GENOMIC DNA]</scope>
    <source>
        <strain evidence="16">MV2-25</strain>
    </source>
</reference>
<sequence length="519" mass="59651">MRMLILSIFSLSIAIMARGESYQVYYHDGYTYSNSEMINLLGLKKLLVVDLQVYAGELQRTLHKVELAIEQMDREVQQLEESRVGRVFSAIKQFSLLRHMHLDWPQWLRFMRKAVAPEWQKHAQALRPYLPTKVDFVEACKAVYILIDVYGLSVGDFSRGLINGKQYKSKRFGAMDCFALARHGFERRYFDLAEAWFEAIALTSDNDEINRVLGYSWALVLQLYARNLLNMNKKELALTVLQRASTLGIDDQSIVRQLELLERGDLKPTQGTTLLKIINFEHYVRGCRGLFDPPKGLSCHYDFHTHPVLRLAPFKVEPLSQDPYIAMYHDVIYDSEIEELKDNAFPDMERSKVYTYSDKDGKDTGRTSMSAFQTDHQYKAVTKVNRRVMHMTGFEVLADGSSDELLVLNYATAAQYLTHSDYFGPAYSEYIQRGDRIATVLFYLNDVEQGGKTVFPRLGIFRSPIKGSAVVFYNMNSSLQGDPRTEHGGCPVLVGTKWAATKWIYSAEQMFRWPCVDPK</sequence>
<dbReference type="InterPro" id="IPR045054">
    <property type="entry name" value="P4HA-like"/>
</dbReference>
<comment type="similarity">
    <text evidence="4">Belongs to the P4HA family.</text>
</comment>
<dbReference type="EC" id="1.14.11.2" evidence="5"/>
<keyword evidence="16" id="KW-1185">Reference proteome</keyword>
<evidence type="ECO:0000256" key="10">
    <source>
        <dbReference type="ARBA" id="ARBA00023002"/>
    </source>
</evidence>
<dbReference type="InterPro" id="IPR013547">
    <property type="entry name" value="P4H_N"/>
</dbReference>
<evidence type="ECO:0000313" key="16">
    <source>
        <dbReference type="Proteomes" id="UP000001819"/>
    </source>
</evidence>
<dbReference type="InterPro" id="IPR011990">
    <property type="entry name" value="TPR-like_helical_dom_sf"/>
</dbReference>
<evidence type="ECO:0000256" key="13">
    <source>
        <dbReference type="SAM" id="Coils"/>
    </source>
</evidence>
<dbReference type="InterPro" id="IPR006620">
    <property type="entry name" value="Pro_4_hyd_alph"/>
</dbReference>
<evidence type="ECO:0000256" key="8">
    <source>
        <dbReference type="ARBA" id="ARBA00022896"/>
    </source>
</evidence>
<evidence type="ECO:0000256" key="7">
    <source>
        <dbReference type="ARBA" id="ARBA00022824"/>
    </source>
</evidence>